<dbReference type="AlphaFoldDB" id="A0A6M3LT82"/>
<name>A0A6M3LT82_9ZZZZ</name>
<organism evidence="2">
    <name type="scientific">viral metagenome</name>
    <dbReference type="NCBI Taxonomy" id="1070528"/>
    <lineage>
        <taxon>unclassified sequences</taxon>
        <taxon>metagenomes</taxon>
        <taxon>organismal metagenomes</taxon>
    </lineage>
</organism>
<dbReference type="EMBL" id="MT143379">
    <property type="protein sequence ID" value="QJA96201.1"/>
    <property type="molecule type" value="Genomic_DNA"/>
</dbReference>
<evidence type="ECO:0000313" key="1">
    <source>
        <dbReference type="EMBL" id="QJA70617.1"/>
    </source>
</evidence>
<dbReference type="EMBL" id="MT141807">
    <property type="protein sequence ID" value="QJA70617.1"/>
    <property type="molecule type" value="Genomic_DNA"/>
</dbReference>
<proteinExistence type="predicted"/>
<gene>
    <name evidence="1" type="ORF">MM415A03636_0009</name>
    <name evidence="2" type="ORF">MM415B04899_0005</name>
</gene>
<reference evidence="2" key="1">
    <citation type="submission" date="2020-03" db="EMBL/GenBank/DDBJ databases">
        <title>The deep terrestrial virosphere.</title>
        <authorList>
            <person name="Holmfeldt K."/>
            <person name="Nilsson E."/>
            <person name="Simone D."/>
            <person name="Lopez-Fernandez M."/>
            <person name="Wu X."/>
            <person name="de Brujin I."/>
            <person name="Lundin D."/>
            <person name="Andersson A."/>
            <person name="Bertilsson S."/>
            <person name="Dopson M."/>
        </authorList>
    </citation>
    <scope>NUCLEOTIDE SEQUENCE</scope>
    <source>
        <strain evidence="1">MM415A03636</strain>
        <strain evidence="2">MM415B04899</strain>
    </source>
</reference>
<sequence>MNEIKEKLDKIIELLEFRNNILQAQQQMKDCEYAPDSFLKCTCDKKGASTAIEYCPVHDCQQYG</sequence>
<accession>A0A6M3LT82</accession>
<evidence type="ECO:0000313" key="2">
    <source>
        <dbReference type="EMBL" id="QJA96201.1"/>
    </source>
</evidence>
<protein>
    <submittedName>
        <fullName evidence="2">Uncharacterized protein</fullName>
    </submittedName>
</protein>